<evidence type="ECO:0000256" key="7">
    <source>
        <dbReference type="ARBA" id="ARBA00022801"/>
    </source>
</evidence>
<organism evidence="13 14">
    <name type="scientific">Portunus trituberculatus</name>
    <name type="common">Swimming crab</name>
    <name type="synonym">Neptunus trituberculatus</name>
    <dbReference type="NCBI Taxonomy" id="210409"/>
    <lineage>
        <taxon>Eukaryota</taxon>
        <taxon>Metazoa</taxon>
        <taxon>Ecdysozoa</taxon>
        <taxon>Arthropoda</taxon>
        <taxon>Crustacea</taxon>
        <taxon>Multicrustacea</taxon>
        <taxon>Malacostraca</taxon>
        <taxon>Eumalacostraca</taxon>
        <taxon>Eucarida</taxon>
        <taxon>Decapoda</taxon>
        <taxon>Pleocyemata</taxon>
        <taxon>Brachyura</taxon>
        <taxon>Eubrachyura</taxon>
        <taxon>Portunoidea</taxon>
        <taxon>Portunidae</taxon>
        <taxon>Portuninae</taxon>
        <taxon>Portunus</taxon>
    </lineage>
</organism>
<keyword evidence="8" id="KW-0862">Zinc</keyword>
<comment type="subcellular location">
    <subcellularLocation>
        <location evidence="2">Secreted</location>
    </subcellularLocation>
</comment>
<comment type="cofactor">
    <cofactor evidence="1">
        <name>Zn(2+)</name>
        <dbReference type="ChEBI" id="CHEBI:29105"/>
    </cofactor>
</comment>
<keyword evidence="9" id="KW-0325">Glycoprotein</keyword>
<dbReference type="EMBL" id="VSRR010002368">
    <property type="protein sequence ID" value="MPC31100.1"/>
    <property type="molecule type" value="Genomic_DNA"/>
</dbReference>
<evidence type="ECO:0000256" key="5">
    <source>
        <dbReference type="ARBA" id="ARBA00022723"/>
    </source>
</evidence>
<dbReference type="GO" id="GO:0008081">
    <property type="term" value="F:phosphoric diester hydrolase activity"/>
    <property type="evidence" value="ECO:0007669"/>
    <property type="project" value="TreeGrafter"/>
</dbReference>
<dbReference type="PANTHER" id="PTHR10340">
    <property type="entry name" value="SPHINGOMYELIN PHOSPHODIESTERASE"/>
    <property type="match status" value="1"/>
</dbReference>
<protein>
    <submittedName>
        <fullName evidence="13">Acid sphingomyelinase-like phosphodiesterase 3b</fullName>
    </submittedName>
</protein>
<evidence type="ECO:0000256" key="8">
    <source>
        <dbReference type="ARBA" id="ARBA00022833"/>
    </source>
</evidence>
<comment type="similarity">
    <text evidence="3">Belongs to the acid sphingomyelinase family.</text>
</comment>
<keyword evidence="4" id="KW-0964">Secreted</keyword>
<dbReference type="AlphaFoldDB" id="A0A5B7EA76"/>
<comment type="caution">
    <text evidence="13">The sequence shown here is derived from an EMBL/GenBank/DDBJ whole genome shotgun (WGS) entry which is preliminary data.</text>
</comment>
<dbReference type="Pfam" id="PF00149">
    <property type="entry name" value="Metallophos"/>
    <property type="match status" value="1"/>
</dbReference>
<dbReference type="Gene3D" id="3.60.21.10">
    <property type="match status" value="1"/>
</dbReference>
<evidence type="ECO:0000256" key="1">
    <source>
        <dbReference type="ARBA" id="ARBA00001947"/>
    </source>
</evidence>
<dbReference type="InterPro" id="IPR041805">
    <property type="entry name" value="ASMase/PPN1_MPP"/>
</dbReference>
<evidence type="ECO:0000259" key="11">
    <source>
        <dbReference type="Pfam" id="PF00149"/>
    </source>
</evidence>
<keyword evidence="7" id="KW-0378">Hydrolase</keyword>
<dbReference type="GO" id="GO:0046872">
    <property type="term" value="F:metal ion binding"/>
    <property type="evidence" value="ECO:0007669"/>
    <property type="project" value="UniProtKB-KW"/>
</dbReference>
<feature type="domain" description="Calcineurin-like phosphoesterase" evidence="11">
    <location>
        <begin position="29"/>
        <end position="300"/>
    </location>
</feature>
<evidence type="ECO:0000313" key="14">
    <source>
        <dbReference type="Proteomes" id="UP000324222"/>
    </source>
</evidence>
<keyword evidence="14" id="KW-1185">Reference proteome</keyword>
<name>A0A5B7EA76_PORTR</name>
<dbReference type="GO" id="GO:0005615">
    <property type="term" value="C:extracellular space"/>
    <property type="evidence" value="ECO:0007669"/>
    <property type="project" value="TreeGrafter"/>
</dbReference>
<feature type="domain" description="Sphingomyelin phosphodiesterase C-terminal" evidence="12">
    <location>
        <begin position="389"/>
        <end position="487"/>
    </location>
</feature>
<evidence type="ECO:0000256" key="2">
    <source>
        <dbReference type="ARBA" id="ARBA00004613"/>
    </source>
</evidence>
<dbReference type="InterPro" id="IPR004843">
    <property type="entry name" value="Calcineurin-like_PHP"/>
</dbReference>
<evidence type="ECO:0000256" key="4">
    <source>
        <dbReference type="ARBA" id="ARBA00022525"/>
    </source>
</evidence>
<keyword evidence="6 10" id="KW-0732">Signal</keyword>
<dbReference type="Pfam" id="PF19272">
    <property type="entry name" value="ASMase_C"/>
    <property type="match status" value="1"/>
</dbReference>
<dbReference type="CDD" id="cd00842">
    <property type="entry name" value="MPP_ASMase"/>
    <property type="match status" value="1"/>
</dbReference>
<feature type="chain" id="PRO_5023137170" evidence="10">
    <location>
        <begin position="26"/>
        <end position="509"/>
    </location>
</feature>
<proteinExistence type="inferred from homology"/>
<evidence type="ECO:0000256" key="6">
    <source>
        <dbReference type="ARBA" id="ARBA00022729"/>
    </source>
</evidence>
<gene>
    <name evidence="13" type="primary">Smpdl3b</name>
    <name evidence="13" type="ORF">E2C01_024379</name>
</gene>
<dbReference type="OrthoDB" id="348678at2759"/>
<dbReference type="Proteomes" id="UP000324222">
    <property type="component" value="Unassembled WGS sequence"/>
</dbReference>
<dbReference type="InterPro" id="IPR045473">
    <property type="entry name" value="ASM_C"/>
</dbReference>
<evidence type="ECO:0000259" key="12">
    <source>
        <dbReference type="Pfam" id="PF19272"/>
    </source>
</evidence>
<dbReference type="InterPro" id="IPR029052">
    <property type="entry name" value="Metallo-depent_PP-like"/>
</dbReference>
<evidence type="ECO:0000313" key="13">
    <source>
        <dbReference type="EMBL" id="MPC31100.1"/>
    </source>
</evidence>
<feature type="signal peptide" evidence="10">
    <location>
        <begin position="1"/>
        <end position="25"/>
    </location>
</feature>
<dbReference type="PANTHER" id="PTHR10340:SF57">
    <property type="entry name" value="METALLOPHOS DOMAIN-CONTAINING PROTEIN"/>
    <property type="match status" value="1"/>
</dbReference>
<dbReference type="SUPFAM" id="SSF56300">
    <property type="entry name" value="Metallo-dependent phosphatases"/>
    <property type="match status" value="1"/>
</dbReference>
<evidence type="ECO:0000256" key="10">
    <source>
        <dbReference type="SAM" id="SignalP"/>
    </source>
</evidence>
<keyword evidence="5" id="KW-0479">Metal-binding</keyword>
<reference evidence="13 14" key="1">
    <citation type="submission" date="2019-05" db="EMBL/GenBank/DDBJ databases">
        <title>Another draft genome of Portunus trituberculatus and its Hox gene families provides insights of decapod evolution.</title>
        <authorList>
            <person name="Jeong J.-H."/>
            <person name="Song I."/>
            <person name="Kim S."/>
            <person name="Choi T."/>
            <person name="Kim D."/>
            <person name="Ryu S."/>
            <person name="Kim W."/>
        </authorList>
    </citation>
    <scope>NUCLEOTIDE SEQUENCE [LARGE SCALE GENOMIC DNA]</scope>
    <source>
        <tissue evidence="13">Muscle</tissue>
    </source>
</reference>
<evidence type="ECO:0000256" key="3">
    <source>
        <dbReference type="ARBA" id="ARBA00008234"/>
    </source>
</evidence>
<evidence type="ECO:0000256" key="9">
    <source>
        <dbReference type="ARBA" id="ARBA00023180"/>
    </source>
</evidence>
<accession>A0A5B7EA76</accession>
<sequence>MLLVARTVAVVVVVVLAGHPHTVEAKIGTFWHVTDFHYDLNYTTSGDPKRMCWDTRFSSGSVGEFGDYDCDAPFPLLTSAVDAMKKFDGEPDFILWTGDDTAHVSNDYFSTEVVVNIVTNLTNLIASRFPNTPVFPVLGNHDYYPKNQMPVGPNRLQSEVADLWRKWFQQLQGHGDVYNSFHSSGRYAADVPGSNVTMVALNTLIWYKSNNETALLPDTTSDGLDPDGQFTWADSLLKDLAKKNRRVYLVGHIPPGTFERYQQKRKGFHWYQPRYNDRFTQLVQQHAHVIEAQFFAHHHTDSFRLFFEEEKNQEQRIPVSYQLLSPGVTPWRSTLSEETGANNPGIRLVHYNTTTGKSRKLRLASHFHDTPLSLVNQNHAIRTSLHVPQVVDVSTYYLNLSAANLEGRAEWHLEYNFSSTYNLKSVSPVALYEVAKTMKANRTLFDLYYRANTVGLEDPEKCTEKCRLLHWCAITEINYSRFYDCNNGVRLSWRAALGVVASVLVLVVR</sequence>